<feature type="compositionally biased region" description="Polar residues" evidence="1">
    <location>
        <begin position="12"/>
        <end position="27"/>
    </location>
</feature>
<comment type="caution">
    <text evidence="2">The sequence shown here is derived from an EMBL/GenBank/DDBJ whole genome shotgun (WGS) entry which is preliminary data.</text>
</comment>
<name>A0A4Y2UC09_ARAVE</name>
<accession>A0A4Y2UC09</accession>
<dbReference type="EMBL" id="BGPR01034624">
    <property type="protein sequence ID" value="GBO09087.1"/>
    <property type="molecule type" value="Genomic_DNA"/>
</dbReference>
<evidence type="ECO:0000313" key="3">
    <source>
        <dbReference type="Proteomes" id="UP000499080"/>
    </source>
</evidence>
<protein>
    <submittedName>
        <fullName evidence="2">Uncharacterized protein</fullName>
    </submittedName>
</protein>
<gene>
    <name evidence="2" type="ORF">AVEN_95080_1</name>
</gene>
<feature type="region of interest" description="Disordered" evidence="1">
    <location>
        <begin position="1"/>
        <end position="127"/>
    </location>
</feature>
<dbReference type="AlphaFoldDB" id="A0A4Y2UC09"/>
<feature type="compositionally biased region" description="Polar residues" evidence="1">
    <location>
        <begin position="47"/>
        <end position="97"/>
    </location>
</feature>
<reference evidence="2 3" key="1">
    <citation type="journal article" date="2019" name="Sci. Rep.">
        <title>Orb-weaving spider Araneus ventricosus genome elucidates the spidroin gene catalogue.</title>
        <authorList>
            <person name="Kono N."/>
            <person name="Nakamura H."/>
            <person name="Ohtoshi R."/>
            <person name="Moran D.A.P."/>
            <person name="Shinohara A."/>
            <person name="Yoshida Y."/>
            <person name="Fujiwara M."/>
            <person name="Mori M."/>
            <person name="Tomita M."/>
            <person name="Arakawa K."/>
        </authorList>
    </citation>
    <scope>NUCLEOTIDE SEQUENCE [LARGE SCALE GENOMIC DNA]</scope>
</reference>
<evidence type="ECO:0000256" key="1">
    <source>
        <dbReference type="SAM" id="MobiDB-lite"/>
    </source>
</evidence>
<keyword evidence="3" id="KW-1185">Reference proteome</keyword>
<evidence type="ECO:0000313" key="2">
    <source>
        <dbReference type="EMBL" id="GBO09087.1"/>
    </source>
</evidence>
<sequence>MRRQSQKIPLKQQRSSSPLGLSKLTTPETPPGKDFPTTPASPHGEFSASTNGKSTPSQTPDQTQPNTSKLKKLQTTPHSSADNDNTIIYYSTPSSEVSHPPLPDIGSENSPLKKQSPLPDSLQTEDDGKTNELEIVFSSFKPPTIVTPQLSHTPKGIMEIYIS</sequence>
<dbReference type="Proteomes" id="UP000499080">
    <property type="component" value="Unassembled WGS sequence"/>
</dbReference>
<organism evidence="2 3">
    <name type="scientific">Araneus ventricosus</name>
    <name type="common">Orbweaver spider</name>
    <name type="synonym">Epeira ventricosa</name>
    <dbReference type="NCBI Taxonomy" id="182803"/>
    <lineage>
        <taxon>Eukaryota</taxon>
        <taxon>Metazoa</taxon>
        <taxon>Ecdysozoa</taxon>
        <taxon>Arthropoda</taxon>
        <taxon>Chelicerata</taxon>
        <taxon>Arachnida</taxon>
        <taxon>Araneae</taxon>
        <taxon>Araneomorphae</taxon>
        <taxon>Entelegynae</taxon>
        <taxon>Araneoidea</taxon>
        <taxon>Araneidae</taxon>
        <taxon>Araneus</taxon>
    </lineage>
</organism>
<proteinExistence type="predicted"/>